<proteinExistence type="predicted"/>
<dbReference type="InterPro" id="IPR015068">
    <property type="entry name" value="DUF1877"/>
</dbReference>
<dbReference type="InterPro" id="IPR035944">
    <property type="entry name" value="YfbM-like_sf"/>
</dbReference>
<protein>
    <submittedName>
        <fullName evidence="1">DUF1877 family protein</fullName>
    </submittedName>
</protein>
<accession>A0ABU5Z7F7</accession>
<dbReference type="Gene3D" id="3.40.1760.10">
    <property type="entry name" value="YfbM-like super family"/>
    <property type="match status" value="1"/>
</dbReference>
<evidence type="ECO:0000313" key="1">
    <source>
        <dbReference type="EMBL" id="MEB3074077.1"/>
    </source>
</evidence>
<comment type="caution">
    <text evidence="1">The sequence shown here is derived from an EMBL/GenBank/DDBJ whole genome shotgun (WGS) entry which is preliminary data.</text>
</comment>
<keyword evidence="2" id="KW-1185">Reference proteome</keyword>
<dbReference type="EMBL" id="JAYKBW010000002">
    <property type="protein sequence ID" value="MEB3074077.1"/>
    <property type="molecule type" value="Genomic_DNA"/>
</dbReference>
<dbReference type="RefSeq" id="WP_323982546.1">
    <property type="nucleotide sequence ID" value="NZ_JAYKBW010000002.1"/>
</dbReference>
<evidence type="ECO:0000313" key="2">
    <source>
        <dbReference type="Proteomes" id="UP001311730"/>
    </source>
</evidence>
<gene>
    <name evidence="1" type="ORF">VJJ08_02035</name>
</gene>
<dbReference type="Proteomes" id="UP001311730">
    <property type="component" value="Unassembled WGS sequence"/>
</dbReference>
<name>A0ABU5Z7F7_9FLAO</name>
<dbReference type="SUPFAM" id="SSF111069">
    <property type="entry name" value="Hypothetical protein yfbM"/>
    <property type="match status" value="1"/>
</dbReference>
<organism evidence="1 2">
    <name type="scientific">Capnocytophaga gingivalis</name>
    <dbReference type="NCBI Taxonomy" id="1017"/>
    <lineage>
        <taxon>Bacteria</taxon>
        <taxon>Pseudomonadati</taxon>
        <taxon>Bacteroidota</taxon>
        <taxon>Flavobacteriia</taxon>
        <taxon>Flavobacteriales</taxon>
        <taxon>Flavobacteriaceae</taxon>
        <taxon>Capnocytophaga</taxon>
    </lineage>
</organism>
<dbReference type="Pfam" id="PF08974">
    <property type="entry name" value="DUF1877"/>
    <property type="match status" value="1"/>
</dbReference>
<sequence>MYRKLHRVPKDDFEKILRDPFLFRDWEQGNISRREEEYPYILIRHWKDVQHFVTPYIPSYSFWYDNNVIYKLFFSGVLLGEDLEYDCSHWGYSYLTPDEVSELSAKLAAITEEQLRENFEGCSFESEDFFWEKKEGEDEATEIDEEGLFGYMMQEYKCVKDFYTVAAEKREAVIYFESYYGI</sequence>
<reference evidence="1 2" key="1">
    <citation type="submission" date="2023-12" db="EMBL/GenBank/DDBJ databases">
        <title>Genomic sequences of Capnocytophaga and Parvimonas strains.</title>
        <authorList>
            <person name="Watt R.M."/>
            <person name="Wang M."/>
            <person name="Yang T."/>
            <person name="Tong W.M."/>
        </authorList>
    </citation>
    <scope>NUCLEOTIDE SEQUENCE [LARGE SCALE GENOMIC DNA]</scope>
    <source>
        <strain evidence="1 2">CCUG 13096</strain>
    </source>
</reference>